<evidence type="ECO:0000313" key="2">
    <source>
        <dbReference type="EMBL" id="RDC64841.1"/>
    </source>
</evidence>
<dbReference type="GO" id="GO:0008168">
    <property type="term" value="F:methyltransferase activity"/>
    <property type="evidence" value="ECO:0007669"/>
    <property type="project" value="TreeGrafter"/>
</dbReference>
<dbReference type="SUPFAM" id="SSF53335">
    <property type="entry name" value="S-adenosyl-L-methionine-dependent methyltransferases"/>
    <property type="match status" value="1"/>
</dbReference>
<sequence length="221" mass="25989">MELRNPAAFNRSVWFYDKLAHFIFRGAIRQSQVGLLSFIPAQASVLLIGGGTGWILQDLAQLQLPLEITYLEASPGMLAQARRVAEQLPTHFLKIYFRPGTEATLKPDESFEVIFTPFVLDLYPEEQVWRMIQQLYAYLKPGGLWLLADFMIAPEQKGWSRWWQLKLAHLMYTFFGWVEGLTTTRLPDLRRLFRHLPVTWQHRQTYYKNFIQSHVFQKPRT</sequence>
<dbReference type="RefSeq" id="WP_158546192.1">
    <property type="nucleotide sequence ID" value="NZ_QASA01000001.1"/>
</dbReference>
<dbReference type="InterPro" id="IPR029063">
    <property type="entry name" value="SAM-dependent_MTases_sf"/>
</dbReference>
<dbReference type="InterPro" id="IPR050508">
    <property type="entry name" value="Methyltransf_Superfamily"/>
</dbReference>
<accession>A0A369QIV6</accession>
<dbReference type="PANTHER" id="PTHR42912">
    <property type="entry name" value="METHYLTRANSFERASE"/>
    <property type="match status" value="1"/>
</dbReference>
<organism evidence="2 3">
    <name type="scientific">Adhaeribacter pallidiroseus</name>
    <dbReference type="NCBI Taxonomy" id="2072847"/>
    <lineage>
        <taxon>Bacteria</taxon>
        <taxon>Pseudomonadati</taxon>
        <taxon>Bacteroidota</taxon>
        <taxon>Cytophagia</taxon>
        <taxon>Cytophagales</taxon>
        <taxon>Hymenobacteraceae</taxon>
        <taxon>Adhaeribacter</taxon>
    </lineage>
</organism>
<protein>
    <recommendedName>
        <fullName evidence="1">Methyltransferase domain-containing protein</fullName>
    </recommendedName>
</protein>
<dbReference type="EMBL" id="QASA01000001">
    <property type="protein sequence ID" value="RDC64841.1"/>
    <property type="molecule type" value="Genomic_DNA"/>
</dbReference>
<dbReference type="AlphaFoldDB" id="A0A369QIV6"/>
<evidence type="ECO:0000313" key="3">
    <source>
        <dbReference type="Proteomes" id="UP000253919"/>
    </source>
</evidence>
<name>A0A369QIV6_9BACT</name>
<feature type="domain" description="Methyltransferase" evidence="1">
    <location>
        <begin position="45"/>
        <end position="143"/>
    </location>
</feature>
<dbReference type="Gene3D" id="3.40.50.150">
    <property type="entry name" value="Vaccinia Virus protein VP39"/>
    <property type="match status" value="1"/>
</dbReference>
<dbReference type="Proteomes" id="UP000253919">
    <property type="component" value="Unassembled WGS sequence"/>
</dbReference>
<dbReference type="CDD" id="cd02440">
    <property type="entry name" value="AdoMet_MTases"/>
    <property type="match status" value="1"/>
</dbReference>
<comment type="caution">
    <text evidence="2">The sequence shown here is derived from an EMBL/GenBank/DDBJ whole genome shotgun (WGS) entry which is preliminary data.</text>
</comment>
<dbReference type="InterPro" id="IPR041698">
    <property type="entry name" value="Methyltransf_25"/>
</dbReference>
<gene>
    <name evidence="2" type="ORF">AHMF7616_03462</name>
</gene>
<dbReference type="OrthoDB" id="836632at2"/>
<evidence type="ECO:0000259" key="1">
    <source>
        <dbReference type="Pfam" id="PF13649"/>
    </source>
</evidence>
<reference evidence="2 3" key="1">
    <citation type="submission" date="2018-04" db="EMBL/GenBank/DDBJ databases">
        <title>Adhaeribacter sp. HMF7616 genome sequencing and assembly.</title>
        <authorList>
            <person name="Kang H."/>
            <person name="Kang J."/>
            <person name="Cha I."/>
            <person name="Kim H."/>
            <person name="Joh K."/>
        </authorList>
    </citation>
    <scope>NUCLEOTIDE SEQUENCE [LARGE SCALE GENOMIC DNA]</scope>
    <source>
        <strain evidence="2 3">HMF7616</strain>
    </source>
</reference>
<proteinExistence type="predicted"/>
<dbReference type="Pfam" id="PF13649">
    <property type="entry name" value="Methyltransf_25"/>
    <property type="match status" value="1"/>
</dbReference>
<keyword evidence="3" id="KW-1185">Reference proteome</keyword>